<dbReference type="Pfam" id="PF25788">
    <property type="entry name" value="Ig_Rha78A_N"/>
    <property type="match status" value="1"/>
</dbReference>
<keyword evidence="3 8" id="KW-0378">Hydrolase</keyword>
<evidence type="ECO:0000259" key="6">
    <source>
        <dbReference type="Pfam" id="PF17389"/>
    </source>
</evidence>
<evidence type="ECO:0000256" key="2">
    <source>
        <dbReference type="ARBA" id="ARBA00012652"/>
    </source>
</evidence>
<accession>A0AA96RFY9</accession>
<dbReference type="PANTHER" id="PTHR33307:SF6">
    <property type="entry name" value="ALPHA-RHAMNOSIDASE (EUROFUNG)-RELATED"/>
    <property type="match status" value="1"/>
</dbReference>
<dbReference type="GO" id="GO:0005975">
    <property type="term" value="P:carbohydrate metabolic process"/>
    <property type="evidence" value="ECO:0007669"/>
    <property type="project" value="InterPro"/>
</dbReference>
<dbReference type="InterPro" id="IPR035398">
    <property type="entry name" value="Bac_rhamnosid_C"/>
</dbReference>
<dbReference type="Proteomes" id="UP001305702">
    <property type="component" value="Chromosome"/>
</dbReference>
<feature type="domain" description="Bacterial alpha-L-rhamnosidase N-terminal" evidence="5">
    <location>
        <begin position="151"/>
        <end position="317"/>
    </location>
</feature>
<dbReference type="InterPro" id="IPR008902">
    <property type="entry name" value="Rhamnosid_concanavalin"/>
</dbReference>
<dbReference type="RefSeq" id="WP_315607696.1">
    <property type="nucleotide sequence ID" value="NZ_CP130318.1"/>
</dbReference>
<evidence type="ECO:0000259" key="7">
    <source>
        <dbReference type="Pfam" id="PF17390"/>
    </source>
</evidence>
<dbReference type="KEGG" id="paun:MJA45_13130"/>
<evidence type="ECO:0000256" key="1">
    <source>
        <dbReference type="ARBA" id="ARBA00001445"/>
    </source>
</evidence>
<dbReference type="AlphaFoldDB" id="A0AA96RFY9"/>
<dbReference type="SUPFAM" id="SSF48208">
    <property type="entry name" value="Six-hairpin glycosidases"/>
    <property type="match status" value="1"/>
</dbReference>
<evidence type="ECO:0000313" key="9">
    <source>
        <dbReference type="Proteomes" id="UP001305702"/>
    </source>
</evidence>
<dbReference type="Gene3D" id="2.60.420.10">
    <property type="entry name" value="Maltose phosphorylase, domain 3"/>
    <property type="match status" value="1"/>
</dbReference>
<name>A0AA96RFY9_9BACL</name>
<dbReference type="Pfam" id="PF08531">
    <property type="entry name" value="Bac_rhamnosid_N"/>
    <property type="match status" value="1"/>
</dbReference>
<evidence type="ECO:0000259" key="5">
    <source>
        <dbReference type="Pfam" id="PF08531"/>
    </source>
</evidence>
<dbReference type="InterPro" id="IPR013737">
    <property type="entry name" value="Bac_rhamnosid_N"/>
</dbReference>
<comment type="catalytic activity">
    <reaction evidence="1">
        <text>Hydrolysis of terminal non-reducing alpha-L-rhamnose residues in alpha-L-rhamnosides.</text>
        <dbReference type="EC" id="3.2.1.40"/>
    </reaction>
</comment>
<dbReference type="EMBL" id="CP130318">
    <property type="protein sequence ID" value="WNQ13915.1"/>
    <property type="molecule type" value="Genomic_DNA"/>
</dbReference>
<dbReference type="InterPro" id="IPR008928">
    <property type="entry name" value="6-hairpin_glycosidase_sf"/>
</dbReference>
<dbReference type="EC" id="3.2.1.40" evidence="2"/>
<dbReference type="Gene3D" id="2.60.40.10">
    <property type="entry name" value="Immunoglobulins"/>
    <property type="match status" value="1"/>
</dbReference>
<reference evidence="8 9" key="1">
    <citation type="submission" date="2022-02" db="EMBL/GenBank/DDBJ databases">
        <title>Paenibacillus sp. MBLB1776 Whole Genome Shotgun Sequencing.</title>
        <authorList>
            <person name="Hwang C.Y."/>
            <person name="Cho E.-S."/>
            <person name="Seo M.-J."/>
        </authorList>
    </citation>
    <scope>NUCLEOTIDE SEQUENCE [LARGE SCALE GENOMIC DNA]</scope>
    <source>
        <strain evidence="8 9">MBLB1776</strain>
    </source>
</reference>
<gene>
    <name evidence="8" type="ORF">MJA45_13130</name>
</gene>
<dbReference type="Pfam" id="PF05592">
    <property type="entry name" value="Bac_rhamnosid"/>
    <property type="match status" value="1"/>
</dbReference>
<evidence type="ECO:0000313" key="8">
    <source>
        <dbReference type="EMBL" id="WNQ13915.1"/>
    </source>
</evidence>
<dbReference type="InterPro" id="IPR013783">
    <property type="entry name" value="Ig-like_fold"/>
</dbReference>
<dbReference type="PIRSF" id="PIRSF010631">
    <property type="entry name" value="A-rhamnsds"/>
    <property type="match status" value="1"/>
</dbReference>
<proteinExistence type="predicted"/>
<dbReference type="PANTHER" id="PTHR33307">
    <property type="entry name" value="ALPHA-RHAMNOSIDASE (EUROFUNG)"/>
    <property type="match status" value="1"/>
</dbReference>
<dbReference type="Gene3D" id="2.60.120.260">
    <property type="entry name" value="Galactose-binding domain-like"/>
    <property type="match status" value="2"/>
</dbReference>
<dbReference type="Pfam" id="PF17389">
    <property type="entry name" value="Bac_rhamnosid6H"/>
    <property type="match status" value="1"/>
</dbReference>
<dbReference type="GO" id="GO:0030596">
    <property type="term" value="F:alpha-L-rhamnosidase activity"/>
    <property type="evidence" value="ECO:0007669"/>
    <property type="project" value="UniProtKB-EC"/>
</dbReference>
<dbReference type="InterPro" id="IPR016007">
    <property type="entry name" value="Alpha_rhamnosid"/>
</dbReference>
<dbReference type="Pfam" id="PF17390">
    <property type="entry name" value="Bac_rhamnosid_C"/>
    <property type="match status" value="1"/>
</dbReference>
<protein>
    <recommendedName>
        <fullName evidence="2">alpha-L-rhamnosidase</fullName>
        <ecNumber evidence="2">3.2.1.40</ecNumber>
    </recommendedName>
</protein>
<feature type="domain" description="Alpha-L-rhamnosidase concanavalin-like" evidence="4">
    <location>
        <begin position="330"/>
        <end position="429"/>
    </location>
</feature>
<keyword evidence="9" id="KW-1185">Reference proteome</keyword>
<dbReference type="InterPro" id="IPR012341">
    <property type="entry name" value="6hp_glycosidase-like_sf"/>
</dbReference>
<evidence type="ECO:0000256" key="3">
    <source>
        <dbReference type="ARBA" id="ARBA00022801"/>
    </source>
</evidence>
<evidence type="ECO:0000259" key="4">
    <source>
        <dbReference type="Pfam" id="PF05592"/>
    </source>
</evidence>
<dbReference type="Gene3D" id="1.50.10.10">
    <property type="match status" value="1"/>
</dbReference>
<sequence>MHLTAYHLRVEYKENPLGIDRLRPRLGWRLQSGLRRDVQSAYRLIVSSSREALLGDSGDLWDTGKVPSDCSQHIEYEGAGLTSGQEVFWKVMVWDREGRPSPWSEPAVWSMGLLERSEWKGKWIGLKSPHAPTHAAPKPAVYLRKSLQVSKPVRRAVLYAAALGAYELYLNGSPIGNGSLNPDWTDYAIRLQYQAFDVTGQLAEGGNGLGVLLGHGWYSGYIGMFGYQRYGRDPRIMLQLNVEYQDGTVEKSYTDSTWKASFGPLVATDFQMGETYDARLAFPGWKEPAFNDAEWRQAEVFYDYKGFLCGAVCPPVKPVMELSPVSVERKETGTYVIDMGQNMVGRLRVRLSGEPGTTVILRHGEALDENGNLYTDNLRLTRQTDTYILNGEEEEWFEPFFTVHGFRYVELSGYPDVLSTEDVVGVVLHSALPKTGTLETSHPLLNQLISNIEWTQRGNFVSVPTDCPQRDERHGWTGDALVFFRTACYQLESASFFTKWLTDLTDAQRPTGAFTDFAPFIPGGKTEHGGDMTYDHTASAGWADAGVLVPWMMYQVYGDKRILQEHYPSMIRWIRFLQEMHPRHIREDLPQYGDWLSIPETGGIAELRNVSSLSTTPYDVFATSYYAYSVGVLALVAEKLGRHEEAKEWAELKEDIMKAYQKAFIDGSGRIKGDTQSAYMLALAMDLLPEDQRQAAVERLLQLLEQRNWHLSTGIHGTRYLLTLLVEAGQEEAAFRIMMKETFPSWLYSIRQGATTIWERWDGWTEERGFQRAGMNSLNHYALGSVGEWLYRYVGGIDYDEPGFKRIRIQPRIGGGLESARCQYESIYGPIACSWQQEAGRLHLSVSIPANTSASIRIPLKAGQRIIESGRDLGLSEDLRVIVHEKDYCLLDAGSGDYLFRVEGEPRKSLAPIEGQVPYSR</sequence>
<dbReference type="InterPro" id="IPR035396">
    <property type="entry name" value="Bac_rhamnosid6H"/>
</dbReference>
<feature type="domain" description="Alpha-L-rhamnosidase six-hairpin glycosidase" evidence="6">
    <location>
        <begin position="434"/>
        <end position="794"/>
    </location>
</feature>
<organism evidence="8 9">
    <name type="scientific">Paenibacillus aurantius</name>
    <dbReference type="NCBI Taxonomy" id="2918900"/>
    <lineage>
        <taxon>Bacteria</taxon>
        <taxon>Bacillati</taxon>
        <taxon>Bacillota</taxon>
        <taxon>Bacilli</taxon>
        <taxon>Bacillales</taxon>
        <taxon>Paenibacillaceae</taxon>
        <taxon>Paenibacillus</taxon>
    </lineage>
</organism>
<feature type="domain" description="Alpha-L-rhamnosidase C-terminal" evidence="7">
    <location>
        <begin position="796"/>
        <end position="868"/>
    </location>
</feature>